<dbReference type="GO" id="GO:0016020">
    <property type="term" value="C:membrane"/>
    <property type="evidence" value="ECO:0007669"/>
    <property type="project" value="UniProtKB-SubCell"/>
</dbReference>
<proteinExistence type="predicted"/>
<protein>
    <submittedName>
        <fullName evidence="6">Unannotated protein</fullName>
    </submittedName>
</protein>
<dbReference type="PANTHER" id="PTHR43701">
    <property type="entry name" value="MEMBRANE TRANSPORTER PROTEIN MJ0441-RELATED"/>
    <property type="match status" value="1"/>
</dbReference>
<keyword evidence="2 5" id="KW-0812">Transmembrane</keyword>
<feature type="transmembrane region" description="Helical" evidence="5">
    <location>
        <begin position="190"/>
        <end position="210"/>
    </location>
</feature>
<evidence type="ECO:0000256" key="2">
    <source>
        <dbReference type="ARBA" id="ARBA00022692"/>
    </source>
</evidence>
<dbReference type="InterPro" id="IPR002781">
    <property type="entry name" value="TM_pro_TauE-like"/>
</dbReference>
<evidence type="ECO:0000256" key="3">
    <source>
        <dbReference type="ARBA" id="ARBA00022989"/>
    </source>
</evidence>
<comment type="subcellular location">
    <subcellularLocation>
        <location evidence="1">Membrane</location>
        <topology evidence="1">Multi-pass membrane protein</topology>
    </subcellularLocation>
</comment>
<evidence type="ECO:0000256" key="1">
    <source>
        <dbReference type="ARBA" id="ARBA00004141"/>
    </source>
</evidence>
<feature type="transmembrane region" description="Helical" evidence="5">
    <location>
        <begin position="89"/>
        <end position="108"/>
    </location>
</feature>
<keyword evidence="4 5" id="KW-0472">Membrane</keyword>
<keyword evidence="3 5" id="KW-1133">Transmembrane helix</keyword>
<feature type="transmembrane region" description="Helical" evidence="5">
    <location>
        <begin position="143"/>
        <end position="160"/>
    </location>
</feature>
<name>A0A6J7QEU6_9ZZZZ</name>
<accession>A0A6J7QEU6</accession>
<feature type="transmembrane region" description="Helical" evidence="5">
    <location>
        <begin position="273"/>
        <end position="291"/>
    </location>
</feature>
<dbReference type="InterPro" id="IPR051598">
    <property type="entry name" value="TSUP/Inactive_protease-like"/>
</dbReference>
<feature type="transmembrane region" description="Helical" evidence="5">
    <location>
        <begin position="216"/>
        <end position="235"/>
    </location>
</feature>
<dbReference type="Pfam" id="PF01925">
    <property type="entry name" value="TauE"/>
    <property type="match status" value="2"/>
</dbReference>
<evidence type="ECO:0000313" key="6">
    <source>
        <dbReference type="EMBL" id="CAB5015636.1"/>
    </source>
</evidence>
<gene>
    <name evidence="6" type="ORF">UFOPK4043_01297</name>
</gene>
<reference evidence="6" key="1">
    <citation type="submission" date="2020-05" db="EMBL/GenBank/DDBJ databases">
        <authorList>
            <person name="Chiriac C."/>
            <person name="Salcher M."/>
            <person name="Ghai R."/>
            <person name="Kavagutti S V."/>
        </authorList>
    </citation>
    <scope>NUCLEOTIDE SEQUENCE</scope>
</reference>
<evidence type="ECO:0000256" key="4">
    <source>
        <dbReference type="ARBA" id="ARBA00023136"/>
    </source>
</evidence>
<feature type="transmembrane region" description="Helical" evidence="5">
    <location>
        <begin position="114"/>
        <end position="131"/>
    </location>
</feature>
<organism evidence="6">
    <name type="scientific">freshwater metagenome</name>
    <dbReference type="NCBI Taxonomy" id="449393"/>
    <lineage>
        <taxon>unclassified sequences</taxon>
        <taxon>metagenomes</taxon>
        <taxon>ecological metagenomes</taxon>
    </lineage>
</organism>
<evidence type="ECO:0000256" key="5">
    <source>
        <dbReference type="SAM" id="Phobius"/>
    </source>
</evidence>
<feature type="transmembrane region" description="Helical" evidence="5">
    <location>
        <begin position="51"/>
        <end position="77"/>
    </location>
</feature>
<dbReference type="EMBL" id="CAFBPA010000224">
    <property type="protein sequence ID" value="CAB5015636.1"/>
    <property type="molecule type" value="Genomic_DNA"/>
</dbReference>
<feature type="transmembrane region" description="Helical" evidence="5">
    <location>
        <begin position="247"/>
        <end position="267"/>
    </location>
</feature>
<dbReference type="AlphaFoldDB" id="A0A6J7QEU6"/>
<dbReference type="PANTHER" id="PTHR43701:SF2">
    <property type="entry name" value="MEMBRANE TRANSPORTER PROTEIN YJNA-RELATED"/>
    <property type="match status" value="1"/>
</dbReference>
<feature type="transmembrane region" description="Helical" evidence="5">
    <location>
        <begin position="166"/>
        <end position="183"/>
    </location>
</feature>
<sequence length="304" mass="31564">MTGRFGRGLSMSTWQENTATPCRCPGQTAYPQDNEAERQVNITRTTLARDLALGIGAGLISGFFGVGGGIIVVPIMVIGLHFAQKKAQATSLVMISFGGVAGVTTYALAQNVAWLPALFIVLGSLAGAWIGAQIVQKLPDQKLQIAFGVLLILIALRMFFSNPSDGGNELPAITALVILGYLASGFAMGIFSAMLGVGGGILLIPILIFFFGFSQLLASGTSLAVMIPTALLAATRLTRAGLTNWPMGIRLGAGAVVGALVGAMLAFRVSGSVLQIGFALLLIAISGQMLWRALRNKPQASVAS</sequence>